<feature type="coiled-coil region" evidence="1">
    <location>
        <begin position="54"/>
        <end position="84"/>
    </location>
</feature>
<name>A0AB34JMK5_PRYPA</name>
<feature type="coiled-coil region" evidence="1">
    <location>
        <begin position="246"/>
        <end position="280"/>
    </location>
</feature>
<comment type="caution">
    <text evidence="2">The sequence shown here is derived from an EMBL/GenBank/DDBJ whole genome shotgun (WGS) entry which is preliminary data.</text>
</comment>
<keyword evidence="3" id="KW-1185">Reference proteome</keyword>
<evidence type="ECO:0000313" key="3">
    <source>
        <dbReference type="Proteomes" id="UP001515480"/>
    </source>
</evidence>
<dbReference type="AlphaFoldDB" id="A0AB34JMK5"/>
<keyword evidence="1" id="KW-0175">Coiled coil</keyword>
<sequence>MVMALLAVLPLSHALLMMRRSLPPSVARLGHAMCTTPSDLSVRSADATYWAHKRGFAEAQIRQLLQELEELEAREKELVALLEKPRAMRAAEGPLAAAAESTAQREDQLAAVAYAALAESEARVAALTREKARPPTESLSESDAVPRAALDAAIEQVELKAEQQLQRAAAFWVEKVRNATLKASRSEPATLEELVRAPVERRTLSDAEQIESLESALEALKLQREIDVQLMAAFWIDRLKKEQEATASAREEMESFGQDNEQLEEELFALEAEHDAMADRIEVQSETIALSSSRLDDLDEALQAERLKHEIQLQRTAAFWIERSKRTSVLEAELSAARVALQAAEARAEAAENALQARP</sequence>
<gene>
    <name evidence="2" type="ORF">AB1Y20_017727</name>
</gene>
<organism evidence="2 3">
    <name type="scientific">Prymnesium parvum</name>
    <name type="common">Toxic golden alga</name>
    <dbReference type="NCBI Taxonomy" id="97485"/>
    <lineage>
        <taxon>Eukaryota</taxon>
        <taxon>Haptista</taxon>
        <taxon>Haptophyta</taxon>
        <taxon>Prymnesiophyceae</taxon>
        <taxon>Prymnesiales</taxon>
        <taxon>Prymnesiaceae</taxon>
        <taxon>Prymnesium</taxon>
    </lineage>
</organism>
<reference evidence="2 3" key="1">
    <citation type="journal article" date="2024" name="Science">
        <title>Giant polyketide synthase enzymes in the biosynthesis of giant marine polyether toxins.</title>
        <authorList>
            <person name="Fallon T.R."/>
            <person name="Shende V.V."/>
            <person name="Wierzbicki I.H."/>
            <person name="Pendleton A.L."/>
            <person name="Watervoot N.F."/>
            <person name="Auber R.P."/>
            <person name="Gonzalez D.J."/>
            <person name="Wisecaver J.H."/>
            <person name="Moore B.S."/>
        </authorList>
    </citation>
    <scope>NUCLEOTIDE SEQUENCE [LARGE SCALE GENOMIC DNA]</scope>
    <source>
        <strain evidence="2 3">12B1</strain>
    </source>
</reference>
<evidence type="ECO:0000256" key="1">
    <source>
        <dbReference type="SAM" id="Coils"/>
    </source>
</evidence>
<proteinExistence type="predicted"/>
<protein>
    <submittedName>
        <fullName evidence="2">Uncharacterized protein</fullName>
    </submittedName>
</protein>
<dbReference type="EMBL" id="JBGBPQ010000006">
    <property type="protein sequence ID" value="KAL1522755.1"/>
    <property type="molecule type" value="Genomic_DNA"/>
</dbReference>
<evidence type="ECO:0000313" key="2">
    <source>
        <dbReference type="EMBL" id="KAL1522755.1"/>
    </source>
</evidence>
<accession>A0AB34JMK5</accession>
<dbReference type="Proteomes" id="UP001515480">
    <property type="component" value="Unassembled WGS sequence"/>
</dbReference>